<comment type="catalytic activity">
    <reaction evidence="7">
        <text>a peptidoglycan chain = a peptidoglycan chain with N-acetyl-1,6-anhydromuramyl-[peptide] at the reducing end + a peptidoglycan chain with N-acetylglucosamine at the non-reducing end.</text>
        <dbReference type="EC" id="4.2.2.29"/>
    </reaction>
</comment>
<keyword evidence="5 7" id="KW-0456">Lyase</keyword>
<evidence type="ECO:0000256" key="1">
    <source>
        <dbReference type="ARBA" id="ARBA00022475"/>
    </source>
</evidence>
<dbReference type="PANTHER" id="PTHR30518:SF2">
    <property type="entry name" value="ENDOLYTIC MUREIN TRANSGLYCOSYLASE"/>
    <property type="match status" value="1"/>
</dbReference>
<evidence type="ECO:0000256" key="7">
    <source>
        <dbReference type="HAMAP-Rule" id="MF_02065"/>
    </source>
</evidence>
<proteinExistence type="inferred from homology"/>
<accession>A0A974XHQ8</accession>
<gene>
    <name evidence="7 9" type="primary">mltG</name>
    <name evidence="9" type="ORF">JYB88_10010</name>
</gene>
<dbReference type="GO" id="GO:0009252">
    <property type="term" value="P:peptidoglycan biosynthetic process"/>
    <property type="evidence" value="ECO:0007669"/>
    <property type="project" value="UniProtKB-UniRule"/>
</dbReference>
<keyword evidence="8" id="KW-0732">Signal</keyword>
<dbReference type="RefSeq" id="WP_207319939.1">
    <property type="nucleotide sequence ID" value="NZ_CP071501.1"/>
</dbReference>
<dbReference type="GO" id="GO:0005886">
    <property type="term" value="C:plasma membrane"/>
    <property type="evidence" value="ECO:0007669"/>
    <property type="project" value="UniProtKB-UniRule"/>
</dbReference>
<evidence type="ECO:0000256" key="8">
    <source>
        <dbReference type="SAM" id="SignalP"/>
    </source>
</evidence>
<keyword evidence="2 7" id="KW-0812">Transmembrane</keyword>
<evidence type="ECO:0000256" key="4">
    <source>
        <dbReference type="ARBA" id="ARBA00023136"/>
    </source>
</evidence>
<dbReference type="GO" id="GO:0008932">
    <property type="term" value="F:lytic endotransglycosylase activity"/>
    <property type="evidence" value="ECO:0007669"/>
    <property type="project" value="UniProtKB-UniRule"/>
</dbReference>
<dbReference type="PANTHER" id="PTHR30518">
    <property type="entry name" value="ENDOLYTIC MUREIN TRANSGLYCOSYLASE"/>
    <property type="match status" value="1"/>
</dbReference>
<evidence type="ECO:0000256" key="3">
    <source>
        <dbReference type="ARBA" id="ARBA00022989"/>
    </source>
</evidence>
<comment type="function">
    <text evidence="7">Functions as a peptidoglycan terminase that cleaves nascent peptidoglycan strands endolytically to terminate their elongation.</text>
</comment>
<feature type="chain" id="PRO_5037193181" description="Endolytic murein transglycosylase" evidence="8">
    <location>
        <begin position="23"/>
        <end position="336"/>
    </location>
</feature>
<dbReference type="HAMAP" id="MF_02065">
    <property type="entry name" value="MltG"/>
    <property type="match status" value="1"/>
</dbReference>
<dbReference type="Gene3D" id="3.30.160.60">
    <property type="entry name" value="Classic Zinc Finger"/>
    <property type="match status" value="2"/>
</dbReference>
<keyword evidence="4 7" id="KW-0472">Membrane</keyword>
<dbReference type="CDD" id="cd08010">
    <property type="entry name" value="MltG_like"/>
    <property type="match status" value="1"/>
</dbReference>
<dbReference type="Pfam" id="PF02618">
    <property type="entry name" value="YceG"/>
    <property type="match status" value="1"/>
</dbReference>
<evidence type="ECO:0000313" key="9">
    <source>
        <dbReference type="EMBL" id="QSX28625.1"/>
    </source>
</evidence>
<dbReference type="GO" id="GO:0071555">
    <property type="term" value="P:cell wall organization"/>
    <property type="evidence" value="ECO:0007669"/>
    <property type="project" value="UniProtKB-KW"/>
</dbReference>
<sequence length="336" mass="37341">MTRLLKTIVTALLSLSLLAALAAYWGWQQVQGFADAPLSLDSPIEFKVERGTSAKALGRQLVAQKLLADNWQYPWLLRLQPELGAIRSGLYQVEPGTKLRQLLALLVSGKTKVFSVTLVEGLTVKEWQSQLQTAAHLSWVEQPFLKTLQDNGDTSGLPEGKFFPDTYSYHADDSVLDLLGQSHRKMLQELNSAWAQRAAGLPLKDPYELLILASIIEKETGRADERPLIAAVFINRLQRKMRLQTDPTVIYGMGERFKGNISRKDLLEATPFNTYRIDGLPPTPIAAPGRAALMAAAQPAAADYLYFVSRNDGSHVFSVSLAEHNRAVNQFQRKAQ</sequence>
<dbReference type="InterPro" id="IPR003770">
    <property type="entry name" value="MLTG-like"/>
</dbReference>
<keyword evidence="1 7" id="KW-1003">Cell membrane</keyword>
<dbReference type="AlphaFoldDB" id="A0A974XHQ8"/>
<keyword evidence="3 7" id="KW-1133">Transmembrane helix</keyword>
<name>A0A974XHQ8_9GAMM</name>
<keyword evidence="6 7" id="KW-0961">Cell wall biogenesis/degradation</keyword>
<dbReference type="EC" id="4.2.2.29" evidence="7"/>
<dbReference type="NCBIfam" id="TIGR00247">
    <property type="entry name" value="endolytic transglycosylase MltG"/>
    <property type="match status" value="1"/>
</dbReference>
<dbReference type="EMBL" id="CP071504">
    <property type="protein sequence ID" value="QSX28625.1"/>
    <property type="molecule type" value="Genomic_DNA"/>
</dbReference>
<comment type="similarity">
    <text evidence="7">Belongs to the transglycosylase MltG family.</text>
</comment>
<evidence type="ECO:0000256" key="6">
    <source>
        <dbReference type="ARBA" id="ARBA00023316"/>
    </source>
</evidence>
<dbReference type="Proteomes" id="UP000663281">
    <property type="component" value="Chromosome"/>
</dbReference>
<dbReference type="KEGG" id="scyp:JYB88_10010"/>
<reference evidence="9 10" key="1">
    <citation type="submission" date="2021-03" db="EMBL/GenBank/DDBJ databases">
        <title>Novel species identification of genus Shewanella.</title>
        <authorList>
            <person name="Liu G."/>
            <person name="Zhang Q."/>
        </authorList>
    </citation>
    <scope>NUCLEOTIDE SEQUENCE [LARGE SCALE GENOMIC DNA]</scope>
    <source>
        <strain evidence="9 10">FJAT-53726</strain>
    </source>
</reference>
<evidence type="ECO:0000256" key="5">
    <source>
        <dbReference type="ARBA" id="ARBA00023239"/>
    </source>
</evidence>
<feature type="site" description="Important for catalytic activity" evidence="7">
    <location>
        <position position="219"/>
    </location>
</feature>
<evidence type="ECO:0000256" key="2">
    <source>
        <dbReference type="ARBA" id="ARBA00022692"/>
    </source>
</evidence>
<feature type="signal peptide" evidence="8">
    <location>
        <begin position="1"/>
        <end position="22"/>
    </location>
</feature>
<keyword evidence="10" id="KW-1185">Reference proteome</keyword>
<evidence type="ECO:0000313" key="10">
    <source>
        <dbReference type="Proteomes" id="UP000663281"/>
    </source>
</evidence>
<keyword evidence="7" id="KW-0997">Cell inner membrane</keyword>
<protein>
    <recommendedName>
        <fullName evidence="7">Endolytic murein transglycosylase</fullName>
        <ecNumber evidence="7">4.2.2.29</ecNumber>
    </recommendedName>
    <alternativeName>
        <fullName evidence="7">Peptidoglycan lytic transglycosylase</fullName>
    </alternativeName>
    <alternativeName>
        <fullName evidence="7">Peptidoglycan polymerization terminase</fullName>
    </alternativeName>
</protein>
<organism evidence="9 10">
    <name type="scientific">Shewanella cyperi</name>
    <dbReference type="NCBI Taxonomy" id="2814292"/>
    <lineage>
        <taxon>Bacteria</taxon>
        <taxon>Pseudomonadati</taxon>
        <taxon>Pseudomonadota</taxon>
        <taxon>Gammaproteobacteria</taxon>
        <taxon>Alteromonadales</taxon>
        <taxon>Shewanellaceae</taxon>
        <taxon>Shewanella</taxon>
    </lineage>
</organism>